<dbReference type="AlphaFoldDB" id="A0A4D6YDC5"/>
<dbReference type="InterPro" id="IPR022496">
    <property type="entry name" value="T6A_TsaB"/>
</dbReference>
<organism evidence="5 6">
    <name type="scientific">Buchnera aphidicola</name>
    <name type="common">Therioaphis trifolii</name>
    <dbReference type="NCBI Taxonomy" id="1241884"/>
    <lineage>
        <taxon>Bacteria</taxon>
        <taxon>Pseudomonadati</taxon>
        <taxon>Pseudomonadota</taxon>
        <taxon>Gammaproteobacteria</taxon>
        <taxon>Enterobacterales</taxon>
        <taxon>Erwiniaceae</taxon>
        <taxon>Buchnera</taxon>
    </lineage>
</organism>
<keyword evidence="6" id="KW-1185">Reference proteome</keyword>
<accession>A0A4D6YDC5</accession>
<dbReference type="InterPro" id="IPR000905">
    <property type="entry name" value="Gcp-like_dom"/>
</dbReference>
<evidence type="ECO:0000256" key="1">
    <source>
        <dbReference type="ARBA" id="ARBA00010493"/>
    </source>
</evidence>
<comment type="similarity">
    <text evidence="1">Belongs to the KAE1 / TsaD family. TsaB subfamily.</text>
</comment>
<keyword evidence="5" id="KW-0808">Transferase</keyword>
<proteinExistence type="inferred from homology"/>
<dbReference type="InterPro" id="IPR043129">
    <property type="entry name" value="ATPase_NBD"/>
</dbReference>
<dbReference type="SUPFAM" id="SSF53067">
    <property type="entry name" value="Actin-like ATPase domain"/>
    <property type="match status" value="1"/>
</dbReference>
<feature type="domain" description="Gcp-like" evidence="4">
    <location>
        <begin position="36"/>
        <end position="139"/>
    </location>
</feature>
<evidence type="ECO:0000256" key="2">
    <source>
        <dbReference type="ARBA" id="ARBA00019012"/>
    </source>
</evidence>
<sequence length="225" mass="26549">MKFKKIKNNIISIDSSYKYNIISIIYNNIFHYKIKKCNNNHEKNILYMIESLLKCNNIQINNFQIISFVNGPGSFTGIRLAASIAQGLSIPNNALLIGISSLKILAEQAWRLYKIKNIIICKIANKKNFFWVQYKRNKMNFWIGKELILNINQILIKINSLKKIWYITGSGFKYLKYQNNPFLHYIKIKESYEKDLISITMMEKQKKNFSLLNNIKLNYLNNPNY</sequence>
<evidence type="ECO:0000256" key="3">
    <source>
        <dbReference type="ARBA" id="ARBA00032446"/>
    </source>
</evidence>
<dbReference type="Proteomes" id="UP000298603">
    <property type="component" value="Chromosome"/>
</dbReference>
<dbReference type="GO" id="GO:0002949">
    <property type="term" value="P:tRNA threonylcarbamoyladenosine modification"/>
    <property type="evidence" value="ECO:0007669"/>
    <property type="project" value="InterPro"/>
</dbReference>
<dbReference type="NCBIfam" id="TIGR03725">
    <property type="entry name" value="T6A_YeaZ"/>
    <property type="match status" value="1"/>
</dbReference>
<dbReference type="EMBL" id="CP032996">
    <property type="protein sequence ID" value="QCI27219.1"/>
    <property type="molecule type" value="Genomic_DNA"/>
</dbReference>
<evidence type="ECO:0000313" key="5">
    <source>
        <dbReference type="EMBL" id="QCI27219.1"/>
    </source>
</evidence>
<evidence type="ECO:0000259" key="4">
    <source>
        <dbReference type="Pfam" id="PF00814"/>
    </source>
</evidence>
<dbReference type="Pfam" id="PF00814">
    <property type="entry name" value="TsaD"/>
    <property type="match status" value="1"/>
</dbReference>
<dbReference type="GO" id="GO:0016740">
    <property type="term" value="F:transferase activity"/>
    <property type="evidence" value="ECO:0007669"/>
    <property type="project" value="UniProtKB-KW"/>
</dbReference>
<dbReference type="RefSeq" id="WP_158349483.1">
    <property type="nucleotide sequence ID" value="NZ_CP032996.1"/>
</dbReference>
<protein>
    <recommendedName>
        <fullName evidence="2">tRNA threonylcarbamoyladenosine biosynthesis protein TsaB</fullName>
    </recommendedName>
    <alternativeName>
        <fullName evidence="3">t(6)A37 threonylcarbamoyladenosine biosynthesis protein TsaB</fullName>
    </alternativeName>
</protein>
<dbReference type="OrthoDB" id="9809995at2"/>
<dbReference type="Gene3D" id="3.30.420.40">
    <property type="match status" value="2"/>
</dbReference>
<gene>
    <name evidence="5" type="primary">tsaB</name>
    <name evidence="5" type="ORF">D9V81_01135</name>
</gene>
<evidence type="ECO:0000313" key="6">
    <source>
        <dbReference type="Proteomes" id="UP000298603"/>
    </source>
</evidence>
<name>A0A4D6YDC5_9GAMM</name>
<reference evidence="5 6" key="1">
    <citation type="submission" date="2018-10" db="EMBL/GenBank/DDBJ databases">
        <title>Comparative functional genomics of the obligate endosymbiont Buchnera aphidicola.</title>
        <authorList>
            <person name="Chong R.A."/>
        </authorList>
    </citation>
    <scope>NUCLEOTIDE SEQUENCE [LARGE SCALE GENOMIC DNA]</scope>
    <source>
        <strain evidence="5 6">Tma</strain>
    </source>
</reference>